<comment type="caution">
    <text evidence="14">Lacks conserved residue(s) required for the propagation of feature annotation.</text>
</comment>
<name>A0A0N7ZBS9_SCYOL</name>
<comment type="subcellular location">
    <subcellularLocation>
        <location evidence="14">Endoplasmic reticulum membrane</location>
        <topology evidence="14">Multi-pass membrane protein</topology>
    </subcellularLocation>
    <subcellularLocation>
        <location evidence="1">Membrane</location>
        <topology evidence="1">Multi-pass membrane protein</topology>
    </subcellularLocation>
</comment>
<dbReference type="PANTHER" id="PTHR11035:SF3">
    <property type="entry name" value="VERY-LONG-CHAIN (3R)-3-HYDROXYACYL-COA DEHYDRATASE"/>
    <property type="match status" value="1"/>
</dbReference>
<dbReference type="EMBL" id="GDRN01078907">
    <property type="protein sequence ID" value="JAI62496.1"/>
    <property type="molecule type" value="Transcribed_RNA"/>
</dbReference>
<keyword evidence="14" id="KW-0256">Endoplasmic reticulum</keyword>
<accession>A0A0N7ZBS9</accession>
<comment type="pathway">
    <text evidence="2 14">Lipid metabolism; fatty acid biosynthesis.</text>
</comment>
<keyword evidence="10 14" id="KW-0472">Membrane</keyword>
<reference evidence="15" key="1">
    <citation type="submission" date="2015-09" db="EMBL/GenBank/DDBJ databases">
        <title>Scylla olivacea transcriptome.</title>
        <authorList>
            <person name="Ikhwanuddin M."/>
        </authorList>
    </citation>
    <scope>NUCLEOTIDE SEQUENCE</scope>
</reference>
<comment type="catalytic activity">
    <reaction evidence="13 14">
        <text>a very-long-chain (3R)-3-hydroxyacyl-CoA = a very-long-chain (2E)-enoyl-CoA + H2O</text>
        <dbReference type="Rhea" id="RHEA:45812"/>
        <dbReference type="ChEBI" id="CHEBI:15377"/>
        <dbReference type="ChEBI" id="CHEBI:83728"/>
        <dbReference type="ChEBI" id="CHEBI:85440"/>
        <dbReference type="EC" id="4.2.1.134"/>
    </reaction>
</comment>
<dbReference type="GO" id="GO:0102158">
    <property type="term" value="F:very-long-chain (3R)-3-hydroxyacyl-CoA dehydratase activity"/>
    <property type="evidence" value="ECO:0007669"/>
    <property type="project" value="UniProtKB-EC"/>
</dbReference>
<comment type="similarity">
    <text evidence="3 14">Belongs to the very long-chain fatty acids dehydratase HACD family.</text>
</comment>
<evidence type="ECO:0000256" key="10">
    <source>
        <dbReference type="ARBA" id="ARBA00023136"/>
    </source>
</evidence>
<evidence type="ECO:0000256" key="14">
    <source>
        <dbReference type="RuleBase" id="RU363109"/>
    </source>
</evidence>
<keyword evidence="7 14" id="KW-0276">Fatty acid metabolism</keyword>
<dbReference type="GO" id="GO:0005789">
    <property type="term" value="C:endoplasmic reticulum membrane"/>
    <property type="evidence" value="ECO:0007669"/>
    <property type="project" value="UniProtKB-SubCell"/>
</dbReference>
<keyword evidence="11 14" id="KW-0275">Fatty acid biosynthesis</keyword>
<sequence length="228" mass="25433">MPPKTQDVANLSNGNIYLVFYNVFLSLGWLIVLIQTLHHLVYEAGSLDGLWESTSSVLKIFQSLAILEVIHAAVGLVPSSVAMVIPQVTSRLVILWPVLCAVNNTHSSIGLPMLLVAWSVTEVIRYAYYFLSILKHVPSILTFLRYTLFIVLYPVGVTGELLCLYAALPTVAKTRMYSISMPNALNATFDLHSTLIVFALLYLPVFPMLYMHMFAQRKKVLGKSKKAD</sequence>
<feature type="transmembrane region" description="Helical" evidence="14">
    <location>
        <begin position="195"/>
        <end position="215"/>
    </location>
</feature>
<evidence type="ECO:0000256" key="9">
    <source>
        <dbReference type="ARBA" id="ARBA00023098"/>
    </source>
</evidence>
<evidence type="ECO:0000256" key="11">
    <source>
        <dbReference type="ARBA" id="ARBA00023160"/>
    </source>
</evidence>
<proteinExistence type="inferred from homology"/>
<dbReference type="GO" id="GO:0030148">
    <property type="term" value="P:sphingolipid biosynthetic process"/>
    <property type="evidence" value="ECO:0007669"/>
    <property type="project" value="TreeGrafter"/>
</dbReference>
<feature type="transmembrane region" description="Helical" evidence="14">
    <location>
        <begin position="143"/>
        <end position="168"/>
    </location>
</feature>
<keyword evidence="5 14" id="KW-0444">Lipid biosynthesis</keyword>
<dbReference type="AlphaFoldDB" id="A0A0N7ZBS9"/>
<evidence type="ECO:0000256" key="12">
    <source>
        <dbReference type="ARBA" id="ARBA00023239"/>
    </source>
</evidence>
<dbReference type="EC" id="4.2.1.134" evidence="4 14"/>
<dbReference type="PANTHER" id="PTHR11035">
    <property type="entry name" value="VERY-LONG-CHAIN (3R)-3-HYDROXYACYL-COA DEHYDRATASE"/>
    <property type="match status" value="1"/>
</dbReference>
<keyword evidence="6 14" id="KW-0812">Transmembrane</keyword>
<feature type="transmembrane region" description="Helical" evidence="14">
    <location>
        <begin position="20"/>
        <end position="42"/>
    </location>
</feature>
<dbReference type="GO" id="GO:0042761">
    <property type="term" value="P:very long-chain fatty acid biosynthetic process"/>
    <property type="evidence" value="ECO:0007669"/>
    <property type="project" value="TreeGrafter"/>
</dbReference>
<keyword evidence="12 14" id="KW-0456">Lyase</keyword>
<feature type="transmembrane region" description="Helical" evidence="14">
    <location>
        <begin position="109"/>
        <end position="131"/>
    </location>
</feature>
<organism evidence="15">
    <name type="scientific">Scylla olivacea</name>
    <name type="common">Orange mud crab</name>
    <name type="synonym">Cancer olivacea</name>
    <dbReference type="NCBI Taxonomy" id="85551"/>
    <lineage>
        <taxon>Eukaryota</taxon>
        <taxon>Metazoa</taxon>
        <taxon>Ecdysozoa</taxon>
        <taxon>Arthropoda</taxon>
        <taxon>Crustacea</taxon>
        <taxon>Multicrustacea</taxon>
        <taxon>Malacostraca</taxon>
        <taxon>Eumalacostraca</taxon>
        <taxon>Eucarida</taxon>
        <taxon>Decapoda</taxon>
        <taxon>Pleocyemata</taxon>
        <taxon>Brachyura</taxon>
        <taxon>Eubrachyura</taxon>
        <taxon>Portunoidea</taxon>
        <taxon>Portunidae</taxon>
        <taxon>Portuninae</taxon>
        <taxon>Scylla</taxon>
    </lineage>
</organism>
<evidence type="ECO:0000313" key="15">
    <source>
        <dbReference type="EMBL" id="JAI62496.1"/>
    </source>
</evidence>
<comment type="function">
    <text evidence="14">Catalyzes the third of the four reactions of the long-chain fatty acids elongation cycle. This endoplasmic reticulum-bound enzymatic process, allows the addition of two carbons to the chain of long- and very long-chain fatty acids/VLCFAs per cycle. This enzyme catalyzes the dehydration of the 3-hydroxyacyl-CoA intermediate into trans-2,3-enoyl-CoA, within each cycle of fatty acid elongation. Thereby, it participates to the production of VLCFAs of different chain lengths that are involved in multiple biological processes as precursors of membrane lipids and lipid mediators.</text>
</comment>
<evidence type="ECO:0000256" key="8">
    <source>
        <dbReference type="ARBA" id="ARBA00022989"/>
    </source>
</evidence>
<keyword evidence="9 14" id="KW-0443">Lipid metabolism</keyword>
<evidence type="ECO:0000256" key="7">
    <source>
        <dbReference type="ARBA" id="ARBA00022832"/>
    </source>
</evidence>
<evidence type="ECO:0000256" key="1">
    <source>
        <dbReference type="ARBA" id="ARBA00004141"/>
    </source>
</evidence>
<evidence type="ECO:0000256" key="3">
    <source>
        <dbReference type="ARBA" id="ARBA00007811"/>
    </source>
</evidence>
<dbReference type="GO" id="GO:0030497">
    <property type="term" value="P:fatty acid elongation"/>
    <property type="evidence" value="ECO:0007669"/>
    <property type="project" value="TreeGrafter"/>
</dbReference>
<keyword evidence="8 14" id="KW-1133">Transmembrane helix</keyword>
<evidence type="ECO:0000256" key="6">
    <source>
        <dbReference type="ARBA" id="ARBA00022692"/>
    </source>
</evidence>
<evidence type="ECO:0000256" key="2">
    <source>
        <dbReference type="ARBA" id="ARBA00005194"/>
    </source>
</evidence>
<evidence type="ECO:0000256" key="4">
    <source>
        <dbReference type="ARBA" id="ARBA00013122"/>
    </source>
</evidence>
<dbReference type="InterPro" id="IPR007482">
    <property type="entry name" value="Tyr_Pase-like_PTPLA"/>
</dbReference>
<dbReference type="UniPathway" id="UPA00094"/>
<protein>
    <recommendedName>
        <fullName evidence="4 14">Very-long-chain (3R)-3-hydroxyacyl-CoA dehydratase</fullName>
        <ecNumber evidence="4 14">4.2.1.134</ecNumber>
    </recommendedName>
</protein>
<evidence type="ECO:0000256" key="13">
    <source>
        <dbReference type="ARBA" id="ARBA00036671"/>
    </source>
</evidence>
<dbReference type="Pfam" id="PF04387">
    <property type="entry name" value="PTPLA"/>
    <property type="match status" value="1"/>
</dbReference>
<evidence type="ECO:0000256" key="5">
    <source>
        <dbReference type="ARBA" id="ARBA00022516"/>
    </source>
</evidence>